<feature type="compositionally biased region" description="Basic and acidic residues" evidence="6">
    <location>
        <begin position="1331"/>
        <end position="1342"/>
    </location>
</feature>
<dbReference type="InterPro" id="IPR011011">
    <property type="entry name" value="Znf_FYVE_PHD"/>
</dbReference>
<feature type="compositionally biased region" description="Basic and acidic residues" evidence="6">
    <location>
        <begin position="2518"/>
        <end position="2532"/>
    </location>
</feature>
<dbReference type="InterPro" id="IPR028938">
    <property type="entry name" value="Rsf1-like"/>
</dbReference>
<feature type="compositionally biased region" description="Basic and acidic residues" evidence="6">
    <location>
        <begin position="1653"/>
        <end position="1689"/>
    </location>
</feature>
<dbReference type="PROSITE" id="PS01359">
    <property type="entry name" value="ZF_PHD_1"/>
    <property type="match status" value="1"/>
</dbReference>
<feature type="compositionally biased region" description="Low complexity" evidence="6">
    <location>
        <begin position="3652"/>
        <end position="3669"/>
    </location>
</feature>
<feature type="region of interest" description="Disordered" evidence="6">
    <location>
        <begin position="3043"/>
        <end position="3491"/>
    </location>
</feature>
<feature type="region of interest" description="Disordered" evidence="6">
    <location>
        <begin position="1288"/>
        <end position="1519"/>
    </location>
</feature>
<evidence type="ECO:0000256" key="2">
    <source>
        <dbReference type="ARBA" id="ARBA00022771"/>
    </source>
</evidence>
<feature type="domain" description="PHD-type" evidence="7">
    <location>
        <begin position="2853"/>
        <end position="2903"/>
    </location>
</feature>
<dbReference type="Pfam" id="PF00628">
    <property type="entry name" value="PHD"/>
    <property type="match status" value="1"/>
</dbReference>
<feature type="region of interest" description="Disordered" evidence="6">
    <location>
        <begin position="2946"/>
        <end position="2989"/>
    </location>
</feature>
<organism evidence="8 9">
    <name type="scientific">Cephus cinctus</name>
    <name type="common">Wheat stem sawfly</name>
    <dbReference type="NCBI Taxonomy" id="211228"/>
    <lineage>
        <taxon>Eukaryota</taxon>
        <taxon>Metazoa</taxon>
        <taxon>Ecdysozoa</taxon>
        <taxon>Arthropoda</taxon>
        <taxon>Hexapoda</taxon>
        <taxon>Insecta</taxon>
        <taxon>Pterygota</taxon>
        <taxon>Neoptera</taxon>
        <taxon>Endopterygota</taxon>
        <taxon>Hymenoptera</taxon>
        <taxon>Cephoidea</taxon>
        <taxon>Cephidae</taxon>
        <taxon>Cephus</taxon>
    </lineage>
</organism>
<feature type="compositionally biased region" description="Pro residues" evidence="6">
    <location>
        <begin position="4051"/>
        <end position="4067"/>
    </location>
</feature>
<dbReference type="SMART" id="SM00249">
    <property type="entry name" value="PHD"/>
    <property type="match status" value="1"/>
</dbReference>
<feature type="compositionally biased region" description="Acidic residues" evidence="6">
    <location>
        <begin position="2789"/>
        <end position="2807"/>
    </location>
</feature>
<keyword evidence="8" id="KW-1185">Reference proteome</keyword>
<feature type="region of interest" description="Disordered" evidence="6">
    <location>
        <begin position="962"/>
        <end position="1007"/>
    </location>
</feature>
<accession>A0AAJ7CBV8</accession>
<feature type="compositionally biased region" description="Basic and acidic residues" evidence="6">
    <location>
        <begin position="3373"/>
        <end position="3382"/>
    </location>
</feature>
<feature type="compositionally biased region" description="Polar residues" evidence="6">
    <location>
        <begin position="3778"/>
        <end position="3789"/>
    </location>
</feature>
<feature type="compositionally biased region" description="Basic residues" evidence="6">
    <location>
        <begin position="3090"/>
        <end position="3103"/>
    </location>
</feature>
<feature type="compositionally biased region" description="Basic and acidic residues" evidence="6">
    <location>
        <begin position="1997"/>
        <end position="2012"/>
    </location>
</feature>
<feature type="compositionally biased region" description="Basic residues" evidence="6">
    <location>
        <begin position="3222"/>
        <end position="3236"/>
    </location>
</feature>
<feature type="compositionally biased region" description="Acidic residues" evidence="6">
    <location>
        <begin position="237"/>
        <end position="283"/>
    </location>
</feature>
<dbReference type="PANTHER" id="PTHR14296:SF16">
    <property type="entry name" value="REMODELING AND SPACING FACTOR 1"/>
    <property type="match status" value="1"/>
</dbReference>
<feature type="compositionally biased region" description="Low complexity" evidence="6">
    <location>
        <begin position="3812"/>
        <end position="3822"/>
    </location>
</feature>
<feature type="compositionally biased region" description="Polar residues" evidence="6">
    <location>
        <begin position="983"/>
        <end position="1005"/>
    </location>
</feature>
<feature type="compositionally biased region" description="Polar residues" evidence="6">
    <location>
        <begin position="3800"/>
        <end position="3811"/>
    </location>
</feature>
<feature type="compositionally biased region" description="Polar residues" evidence="6">
    <location>
        <begin position="922"/>
        <end position="948"/>
    </location>
</feature>
<feature type="compositionally biased region" description="Basic and acidic residues" evidence="6">
    <location>
        <begin position="2705"/>
        <end position="2733"/>
    </location>
</feature>
<dbReference type="KEGG" id="ccin:107272973"/>
<feature type="compositionally biased region" description="Low complexity" evidence="6">
    <location>
        <begin position="3932"/>
        <end position="3943"/>
    </location>
</feature>
<feature type="region of interest" description="Disordered" evidence="6">
    <location>
        <begin position="3596"/>
        <end position="3824"/>
    </location>
</feature>
<feature type="region of interest" description="Disordered" evidence="6">
    <location>
        <begin position="886"/>
        <end position="948"/>
    </location>
</feature>
<feature type="region of interest" description="Disordered" evidence="6">
    <location>
        <begin position="1106"/>
        <end position="1130"/>
    </location>
</feature>
<feature type="compositionally biased region" description="Polar residues" evidence="6">
    <location>
        <begin position="962"/>
        <end position="974"/>
    </location>
</feature>
<feature type="compositionally biased region" description="Basic and acidic residues" evidence="6">
    <location>
        <begin position="1855"/>
        <end position="1913"/>
    </location>
</feature>
<dbReference type="GO" id="GO:0042393">
    <property type="term" value="F:histone binding"/>
    <property type="evidence" value="ECO:0007669"/>
    <property type="project" value="TreeGrafter"/>
</dbReference>
<feature type="compositionally biased region" description="Basic and acidic residues" evidence="6">
    <location>
        <begin position="2420"/>
        <end position="2440"/>
    </location>
</feature>
<sequence>MASDNEASCVSDPNFAVICSFLECFGKSCGIEYPDIALLQEMLENVQEVPQPLVDLHIKLLRKTRKTVSPEKWERALVKFCHTYSNQDGWELERFGYKKARIGVKLRLLKVLLEAQFDLNQKFKNEVNKLAAEELRVEPLGRDKSGLAYWCQLDEECNIRVYREDLDEENWELVAKDREGVVSLISTLSNGEAGAIPINEDSNSLEISEKPIIDTGQVTTSPSLEEDLPQGNGISEQVEEEAERAKEESEDEDLEDDQQDEDPENDCDDGEDEEDDDDEDLTNEESSQPNTEEDDSQEAPESQIIESKETKISIATSVVVSKAPEEHLEKLSGKPAVEENPPSQHVDVIASTATVVKFAEFEKNLQCPKSSTIKLDVGDPTPLKSIETPVIRTSPLKLVNITDLTTQFEEKYMDLKPPVSALLPPTKKQILMDDPSDALKSLAKMSSKSNLPFSSMESTMVVHPKLSMKPIDQLAANLVKMQTEKLEKPSGAKSLEKIAENLARASSIVGTVSNVDEDRMPQDFCARGPVDKLVAHRSHRGMDLSTSPRGWETASDLSRPVDFSGIDLSSRKLSKPPDLPLAGYRSQDFQHREMDLSTRKPSKPEIPTLPAYDARAVMMHNHAMVTDLSKRQMSFTGYEMGSTYHASRISNKEEHRLPSYTILPDPSKITALRMGGPALKRSLDAEDAQQDILKRIRADVIPIRGTMDKRSLPSSNWRDEVGEAIEDPVMKVQGEGSGSDCDAVNPLFGEAIEEPVMFFYGEGSGQDCDTGNPGDETSTDNKESNESKNEACSSTSTNMSQNKLLTESSSALNEVTTESIVKNKPPIKINRNYQPTSVNTTESSETVVETSLLEKQKFKPTLGVQVFAKSVGGPVKRLSRWDVGRPDEKTECDSSIISNEGDISMKGNTNEIQCPNEEKESTGQSVTESTTEGEAIISTSSEDSKASVDTVNANLCTNITEQSDVTQSDTSGVTDTKGRSSADYDSTPQEEPTHCDSSMPSSNAGATEAVIQRSLTETSVESLINEHITEDALDSTKATSQKADDINPENAESTSMSPSPPRFFFGPNCISYTSKADESKCQVGEEATTSVDEKVTELPKVETEVLPVKSMENTTENETDNPPQHFNVSKNNNNLLKAVEPLSSETSGRFDNAEFVENKKTEVKEEENEQLISTQCQLTTKTSEGTDDAIKSMFEASGDVKLPDTKKDLAEELDLKNNSKSAESEVSDECLGSFSASKLYTPDNEDKLLKSSSDSEEDQNAQVEKSRSIGDLNARCKPVSSDIECQVTETKEEHLEEVSNTESPKPSKEEVVNVSEIDVEEGNSQAPCEALTEKPEDRKEPIDTTAIKSTAQNLSTGLSWLGESDSSNSGGTFESTSLPLHKNSERESTSVTEKDSPENVKGILEDSKKDTVDSSFEYEKSNVLSDLDAQDDQSGDTDADKLKGLAGSDADSISASYDKNSERNDTFSDLGTQDDRSRDSDEEKQKDLIDSGLSPESPEKESYTELLEESNIVDDKPTPQVDVKELPAFMSNKSDSVELVQDDPSVKSVNDSLLGEQGVNKAPVKEIYTNKVSPAVIMDSNISKSPERITIESKKEADSSGLIDSIDEYGDDVMDNRSSADQDSNEAMVIDDRLSDSNDSYKDVGTDDSTSNNEKKTLDFKDKLPTQDTLQKDKSGWSEDNDNCRRSDSFFRSFPTDSEGASLASGVANVVQTVTHVSVADESTKDSESTFEKSDEKDGNRLIKCNFITEHSSSASFECNDSAAQGKVESTASSFNINLKKTNESETVDTTEHHDIVQDIQSNAEAATVEKGNDFDKDSIEVESQDADNEQSLVADYDSNASDDDGSDDVFETDNTEKDQIDTDSPKEDKSILRLEDVSRQKLEIVNEKSQGEDQKSEVSEHSLIEPSSRERKEEPLVLETILNKEGVQNKETEIKNNQIPALAIEKEDFQEEDEKSFCKINETTQGEDEEDSSIVTSSADSLEKVTVSADATAIDPTKDESFDKSSDKEYPENLVSKPQERDLESKVQQEAKDEPFVIESASEIVKEDSKNIESIKEEEEKPLIEDLSTTEQSSLLENIKPLKPAPEDSEDFEGKESPKVEESSPSLNAVNKNKATTESTKRPIDSDEEESSKNEKLVSTYNAEDTAKTDNKGFFEDEEPIIQPSKRLKEDTGEITFNDKKLGVEAVNQFAEKLQQKEPTIELDTSLNHSMSSIPLVSQSIIEDPSKLQSGEKDISIRSQQEPCKPLAVAQQASDNISMEQEEKLEGFHEDKIKEGASNLMTRDVKSLLMEHPSVIIDNSAKVAIVQEMITAQPTHVIKDDNRKEASKRLGDISTVDDLPPFKSKPSSISPTIENTPASLRDTSLSFTNRGFGVSNEFVKIPTEGSVAETISSQVLETGKMKTDVYGKVPAEAVSLEKSNADTKKDSSEVQSIDVKDVDMESDDSMGVDNDENVFNEVSEDADPLACTEGNVTGKTGDPELSPKIGIRVKSVSELVYEGWKLDGTETPKVSRKRRNSTHESNSEDVTMKQDADEEEMMGGKRIKLRGKRLPDMRLRKSVEDSRVGPASSEDEAVKSTSLDIVEEDTKETNEDATAADISAAEKKTRGRPKGRRRRGLKSGSRALRAKATDRTPSASETPELAPDSTPISDAAMETPTGAQKKRKKRKMVLGLEIGRDIVVPDASGGLGPNEPPVRQSRRIAQLKIKEEADRRRIEEETLSELKEKKDRDSTEKKKRKKQKAESDEDIVVKDIERESKIKKKWKKKKKKKMASKFNEAHPWQTSSGSSSDEDDDNDDDDDEDEEIESEGSLLFKSDHEFSPESDLEKDEESEPLRRARTAQKAQSDDEEADDEYACQKCGKADHPEWILLCDTCDKGWHCSCLRPALMLIPEGDWFCPPCQHNLLVTKLQESLKKFDQTTKRHENEILRKKRLAFVGISLDNVLHKSEAQRSHKESRTSSQESDNDSSSSSSVSSSGSSSSGESEPVYQLRERRCANTYKFNEYDDMINAAIQDEVEAVQGAGNQGRGKDIATIVNAEKEEAQAEALKKKQLEDEEEESKRKSEKDSDEDYKAEKDDDFDEEEEEERKMTARKLLARKKHRKLNSLDISSEDDPESDVDFKGSSSDDDEDLEDQSTSSDDSCFAETRRRGKKGDSRPVRRSTRARMTRYDEDFINDDSDDSDRPKRKKSKSAWDESESEDSDNSWRQKKKKSKTIQPSRIRTLSKTKSKKKKKRKRIIESDNHSENDEEDEPKMEDPEESEELEVPSQLDIEPGYEPKDNEATTIEEHKTEDEKPPLEPSGEAVAPFFEEEKPKKKKKENTPKQKKVPAIRRKIIYGGLPDDSPRQEEETLSRRTRGRKINYQEVLASDSEEELKKALRKTEESEDEFVVNEAEDLNEDAEKDSDSGDIYSPKKESLKPKNKSPKTKRPKGSKSPATKGKGMSEDEPPKQRKKPGPKPGSKNKPRQPKLTIMPLMNPKGEDDGVRMMGADKIGNTDEGVAAKVDEAVREGIPVAGTVMSGAGPIAGEVAEGSLTGLGPGELEELDEEQLEQMMMEDEEYGRRQLELAAIEIAKKKKKEEREAKKLEKARLKALEILAAERQRDPNAPEGTDGEAPKKKKRGRRSKAEILAEQMRRDGAPNLGPTALGSTISPNITPSMTPNMTPNINPNLPAVMTPETERTTEGHIPIMTGPDGQLFNPDGSPMKPKRRGRGKGKKTLALEAARAAEAAAKAAAEGGLIGMGTDSNSEAKPDDIPNVLPTPGSSTSGSAPSTPPANVVPTQGQPSGQPTNPQPVYPSLPPSQQSSVITRMLQSQPVSSSPQSFTAAAAAMGHKYFGAPNAAGQMMGGPRSSYDMQPRGRIPSPYRQPGQSPMPPHFAAVRSGTPPMRMRVPGPQMYHTPHHPMDPSPSGGGPISINSRDRSSPLGPGPAMIPPAAGSPLAKGGPTPPPPPYVRGGPPLARFPDNSPMGPRHQIPPFSSASPANHSIQQASPPPNRPPGNFSPYHPPPPPNYHYGAYPPPPPMSTADDAAAYQGSPYPAEHFSTPAENPAPIQAPPPPQPQPPQPQPHPSEAANSNKQYDEEGSGEFGGLVSYFSSQREDDLDS</sequence>
<feature type="compositionally biased region" description="Acidic residues" evidence="6">
    <location>
        <begin position="3076"/>
        <end position="3085"/>
    </location>
</feature>
<dbReference type="RefSeq" id="XP_015606184.1">
    <property type="nucleotide sequence ID" value="XM_015750698.2"/>
</dbReference>
<feature type="region of interest" description="Disordered" evidence="6">
    <location>
        <begin position="2420"/>
        <end position="2484"/>
    </location>
</feature>
<evidence type="ECO:0000259" key="7">
    <source>
        <dbReference type="PROSITE" id="PS50016"/>
    </source>
</evidence>
<feature type="compositionally biased region" description="Basic and acidic residues" evidence="6">
    <location>
        <begin position="1382"/>
        <end position="1420"/>
    </location>
</feature>
<feature type="compositionally biased region" description="Pro residues" evidence="6">
    <location>
        <begin position="4003"/>
        <end position="4022"/>
    </location>
</feature>
<reference evidence="9" key="1">
    <citation type="submission" date="2025-08" db="UniProtKB">
        <authorList>
            <consortium name="RefSeq"/>
        </authorList>
    </citation>
    <scope>IDENTIFICATION</scope>
</reference>
<feature type="compositionally biased region" description="Basic residues" evidence="6">
    <location>
        <begin position="3314"/>
        <end position="3334"/>
    </location>
</feature>
<feature type="compositionally biased region" description="Basic residues" evidence="6">
    <location>
        <begin position="3450"/>
        <end position="3466"/>
    </location>
</feature>
<feature type="compositionally biased region" description="Basic and acidic residues" evidence="6">
    <location>
        <begin position="2120"/>
        <end position="2137"/>
    </location>
</feature>
<feature type="compositionally biased region" description="Acidic residues" evidence="6">
    <location>
        <begin position="2441"/>
        <end position="2464"/>
    </location>
</feature>
<keyword evidence="3" id="KW-0862">Zinc</keyword>
<proteinExistence type="predicted"/>
<feature type="compositionally biased region" description="Polar residues" evidence="6">
    <location>
        <begin position="3975"/>
        <end position="3989"/>
    </location>
</feature>
<feature type="compositionally biased region" description="Basic and acidic residues" evidence="6">
    <location>
        <begin position="1473"/>
        <end position="1489"/>
    </location>
</feature>
<feature type="compositionally biased region" description="Basic and acidic residues" evidence="6">
    <location>
        <begin position="2748"/>
        <end position="2757"/>
    </location>
</feature>
<feature type="compositionally biased region" description="Acidic residues" evidence="6">
    <location>
        <begin position="1428"/>
        <end position="1437"/>
    </location>
</feature>
<feature type="region of interest" description="Disordered" evidence="6">
    <location>
        <begin position="2502"/>
        <end position="2851"/>
    </location>
</feature>
<feature type="compositionally biased region" description="Basic residues" evidence="6">
    <location>
        <begin position="2758"/>
        <end position="2772"/>
    </location>
</feature>
<feature type="compositionally biased region" description="Basic and acidic residues" evidence="6">
    <location>
        <begin position="3596"/>
        <end position="3605"/>
    </location>
</feature>
<feature type="compositionally biased region" description="Acidic residues" evidence="6">
    <location>
        <begin position="3246"/>
        <end position="3264"/>
    </location>
</feature>
<feature type="compositionally biased region" description="Low complexity" evidence="6">
    <location>
        <begin position="3759"/>
        <end position="3770"/>
    </location>
</feature>
<feature type="compositionally biased region" description="Basic and acidic residues" evidence="6">
    <location>
        <begin position="1630"/>
        <end position="1645"/>
    </location>
</feature>
<dbReference type="InterPro" id="IPR001965">
    <property type="entry name" value="Znf_PHD"/>
</dbReference>
<keyword evidence="2 4" id="KW-0863">Zinc-finger</keyword>
<gene>
    <name evidence="9" type="primary">LOC107272973</name>
</gene>
<feature type="compositionally biased region" description="Basic and acidic residues" evidence="6">
    <location>
        <begin position="3275"/>
        <end position="3296"/>
    </location>
</feature>
<feature type="compositionally biased region" description="Pro residues" evidence="6">
    <location>
        <begin position="3790"/>
        <end position="3799"/>
    </location>
</feature>
<feature type="region of interest" description="Disordered" evidence="6">
    <location>
        <begin position="2334"/>
        <end position="2358"/>
    </location>
</feature>
<evidence type="ECO:0000256" key="4">
    <source>
        <dbReference type="PROSITE-ProRule" id="PRU00146"/>
    </source>
</evidence>
<protein>
    <submittedName>
        <fullName evidence="9">Uncharacterized protein LOC107272973 isoform X1</fullName>
    </submittedName>
</protein>
<evidence type="ECO:0000256" key="1">
    <source>
        <dbReference type="ARBA" id="ARBA00022723"/>
    </source>
</evidence>
<feature type="compositionally biased region" description="Basic residues" evidence="6">
    <location>
        <begin position="2606"/>
        <end position="2618"/>
    </location>
</feature>
<dbReference type="GO" id="GO:0031213">
    <property type="term" value="C:RSF complex"/>
    <property type="evidence" value="ECO:0007669"/>
    <property type="project" value="InterPro"/>
</dbReference>
<feature type="compositionally biased region" description="Basic and acidic residues" evidence="6">
    <location>
        <begin position="3043"/>
        <end position="3075"/>
    </location>
</feature>
<feature type="compositionally biased region" description="Polar residues" evidence="6">
    <location>
        <begin position="1346"/>
        <end position="1378"/>
    </location>
</feature>
<keyword evidence="5" id="KW-0175">Coiled coil</keyword>
<feature type="compositionally biased region" description="Basic and acidic residues" evidence="6">
    <location>
        <begin position="1585"/>
        <end position="1598"/>
    </location>
</feature>
<feature type="compositionally biased region" description="Basic residues" evidence="6">
    <location>
        <begin position="3419"/>
        <end position="3431"/>
    </location>
</feature>
<dbReference type="Proteomes" id="UP000694920">
    <property type="component" value="Unplaced"/>
</dbReference>
<feature type="compositionally biased region" description="Basic and acidic residues" evidence="6">
    <location>
        <begin position="3624"/>
        <end position="3637"/>
    </location>
</feature>
<feature type="compositionally biased region" description="Low complexity" evidence="6">
    <location>
        <begin position="2342"/>
        <end position="2352"/>
    </location>
</feature>
<feature type="compositionally biased region" description="Acidic residues" evidence="6">
    <location>
        <begin position="1841"/>
        <end position="1854"/>
    </location>
</feature>
<feature type="region of interest" description="Disordered" evidence="6">
    <location>
        <begin position="1823"/>
        <end position="1913"/>
    </location>
</feature>
<feature type="coiled-coil region" evidence="5">
    <location>
        <begin position="3561"/>
        <end position="3596"/>
    </location>
</feature>
<dbReference type="InterPro" id="IPR013083">
    <property type="entry name" value="Znf_RING/FYVE/PHD"/>
</dbReference>
<feature type="compositionally biased region" description="Basic and acidic residues" evidence="6">
    <location>
        <begin position="2550"/>
        <end position="2564"/>
    </location>
</feature>
<feature type="compositionally biased region" description="Polar residues" evidence="6">
    <location>
        <begin position="2108"/>
        <end position="2119"/>
    </location>
</feature>
<dbReference type="GeneID" id="107272973"/>
<dbReference type="InterPro" id="IPR019786">
    <property type="entry name" value="Zinc_finger_PHD-type_CS"/>
</dbReference>
<name>A0AAJ7CBV8_CEPCN</name>
<feature type="compositionally biased region" description="Basic and acidic residues" evidence="6">
    <location>
        <begin position="2019"/>
        <end position="2036"/>
    </location>
</feature>
<feature type="compositionally biased region" description="Low complexity" evidence="6">
    <location>
        <begin position="3719"/>
        <end position="3735"/>
    </location>
</feature>
<evidence type="ECO:0000313" key="9">
    <source>
        <dbReference type="RefSeq" id="XP_015606184.1"/>
    </source>
</evidence>
<feature type="compositionally biased region" description="Basic and acidic residues" evidence="6">
    <location>
        <begin position="779"/>
        <end position="789"/>
    </location>
</feature>
<feature type="compositionally biased region" description="Basic residues" evidence="6">
    <location>
        <begin position="3705"/>
        <end position="3716"/>
    </location>
</feature>
<feature type="compositionally biased region" description="Basic and acidic residues" evidence="6">
    <location>
        <begin position="2146"/>
        <end position="2156"/>
    </location>
</feature>
<feature type="compositionally biased region" description="Polar residues" evidence="6">
    <location>
        <begin position="790"/>
        <end position="802"/>
    </location>
</feature>
<feature type="compositionally biased region" description="Basic and acidic residues" evidence="6">
    <location>
        <begin position="2093"/>
        <end position="2103"/>
    </location>
</feature>
<feature type="region of interest" description="Disordered" evidence="6">
    <location>
        <begin position="3837"/>
        <end position="4103"/>
    </location>
</feature>
<dbReference type="PANTHER" id="PTHR14296">
    <property type="entry name" value="REMODELING AND SPACING FACTOR 1"/>
    <property type="match status" value="1"/>
</dbReference>
<feature type="compositionally biased region" description="Basic and acidic residues" evidence="6">
    <location>
        <begin position="2946"/>
        <end position="2957"/>
    </location>
</feature>
<dbReference type="CDD" id="cd15543">
    <property type="entry name" value="PHD_RSF1"/>
    <property type="match status" value="1"/>
</dbReference>
<dbReference type="PROSITE" id="PS50016">
    <property type="entry name" value="ZF_PHD_2"/>
    <property type="match status" value="1"/>
</dbReference>
<evidence type="ECO:0000256" key="6">
    <source>
        <dbReference type="SAM" id="MobiDB-lite"/>
    </source>
</evidence>
<dbReference type="GO" id="GO:0045892">
    <property type="term" value="P:negative regulation of DNA-templated transcription"/>
    <property type="evidence" value="ECO:0007669"/>
    <property type="project" value="TreeGrafter"/>
</dbReference>
<evidence type="ECO:0000256" key="5">
    <source>
        <dbReference type="SAM" id="Coils"/>
    </source>
</evidence>
<feature type="compositionally biased region" description="Basic and acidic residues" evidence="6">
    <location>
        <begin position="3342"/>
        <end position="3352"/>
    </location>
</feature>
<feature type="compositionally biased region" description="Polar residues" evidence="6">
    <location>
        <begin position="1111"/>
        <end position="1130"/>
    </location>
</feature>
<dbReference type="GO" id="GO:0008270">
    <property type="term" value="F:zinc ion binding"/>
    <property type="evidence" value="ECO:0007669"/>
    <property type="project" value="UniProtKB-KW"/>
</dbReference>
<evidence type="ECO:0000256" key="3">
    <source>
        <dbReference type="ARBA" id="ARBA00022833"/>
    </source>
</evidence>
<dbReference type="SUPFAM" id="SSF57903">
    <property type="entry name" value="FYVE/PHD zinc finger"/>
    <property type="match status" value="1"/>
</dbReference>
<feature type="region of interest" description="Disordered" evidence="6">
    <location>
        <begin position="1031"/>
        <end position="1062"/>
    </location>
</feature>
<evidence type="ECO:0000313" key="8">
    <source>
        <dbReference type="Proteomes" id="UP000694920"/>
    </source>
</evidence>
<feature type="region of interest" description="Disordered" evidence="6">
    <location>
        <begin position="1946"/>
        <end position="2171"/>
    </location>
</feature>
<feature type="region of interest" description="Disordered" evidence="6">
    <location>
        <begin position="760"/>
        <end position="802"/>
    </location>
</feature>
<keyword evidence="1" id="KW-0479">Metal-binding</keyword>
<feature type="compositionally biased region" description="Basic and acidic residues" evidence="6">
    <location>
        <begin position="2045"/>
        <end position="2065"/>
    </location>
</feature>
<feature type="region of interest" description="Disordered" evidence="6">
    <location>
        <begin position="1579"/>
        <end position="1691"/>
    </location>
</feature>
<feature type="region of interest" description="Disordered" evidence="6">
    <location>
        <begin position="217"/>
        <end position="310"/>
    </location>
</feature>
<feature type="compositionally biased region" description="Acidic residues" evidence="6">
    <location>
        <begin position="2821"/>
        <end position="2831"/>
    </location>
</feature>
<feature type="compositionally biased region" description="Low complexity" evidence="6">
    <location>
        <begin position="2959"/>
        <end position="2984"/>
    </location>
</feature>
<dbReference type="InterPro" id="IPR019787">
    <property type="entry name" value="Znf_PHD-finger"/>
</dbReference>
<feature type="region of interest" description="Disordered" evidence="6">
    <location>
        <begin position="1217"/>
        <end position="1269"/>
    </location>
</feature>
<feature type="compositionally biased region" description="Acidic residues" evidence="6">
    <location>
        <begin position="3383"/>
        <end position="3402"/>
    </location>
</feature>
<dbReference type="Gene3D" id="3.30.40.10">
    <property type="entry name" value="Zinc/RING finger domain, C3HC4 (zinc finger)"/>
    <property type="match status" value="1"/>
</dbReference>